<accession>A0ABM5QQD7</accession>
<dbReference type="RefSeq" id="WP_009495554.1">
    <property type="nucleotide sequence ID" value="NZ_CP007588.1"/>
</dbReference>
<dbReference type="InterPro" id="IPR019402">
    <property type="entry name" value="CWH43_N"/>
</dbReference>
<evidence type="ECO:0000256" key="2">
    <source>
        <dbReference type="SAM" id="Phobius"/>
    </source>
</evidence>
<keyword evidence="2" id="KW-0812">Transmembrane</keyword>
<dbReference type="InterPro" id="IPR051014">
    <property type="entry name" value="Cation_Transport_ATPase_IB"/>
</dbReference>
<sequence length="526" mass="58827">MEKLKLHFLSYAGIALLMTIVTGVLLPVFGDIPAIYHLTDERVTYGLMAVSALFILWTSVQMLRQTVRELKANGTGSVILVAFGQVMLLSVIIWRYMEHSTMHDLFMGVTLPIYFLSVCIVYLTLNWSQNQEEQGRFPANMQRKTRALTAVIALMGFCSLAIFAYRGDIQVALLVSGSLFMVADPRWPMIRVSQLRKKEIQRLSNHGIDVLRDASLDQLPGLKNVIVEKQGILTDQGFKVYSVNSLTNELSEYDVLTIVASLEADLSDEFSRTVVEFAKEHGVYPVPVAEQTVLPSVGVQGEVFETEYALVMASYAHQQQYKVNANRLEAILALGNSVRLLVHDDTVIGAVNYGESFRRDLGDLDQYFKTYGMDVRLATTDTMGSVRPVREIMKSVVTVQADLTAAQQYAQQASWAEEVPTLFLTTGAVPAKVDPAVVIKSGDNERSADIMLAEMEQMSVVHQTALKMRRINRWTAVRWTLWTILLVAALFTTELGVNEWLIVPNLAILIRAIMTLILNLLDPELK</sequence>
<keyword evidence="2" id="KW-1133">Transmembrane helix</keyword>
<feature type="transmembrane region" description="Helical" evidence="2">
    <location>
        <begin position="171"/>
        <end position="189"/>
    </location>
</feature>
<feature type="transmembrane region" description="Helical" evidence="2">
    <location>
        <begin position="146"/>
        <end position="165"/>
    </location>
</feature>
<gene>
    <name evidence="4" type="ORF">WS08_0137</name>
</gene>
<dbReference type="Proteomes" id="UP000028491">
    <property type="component" value="Chromosome"/>
</dbReference>
<dbReference type="InterPro" id="IPR023214">
    <property type="entry name" value="HAD_sf"/>
</dbReference>
<evidence type="ECO:0000313" key="4">
    <source>
        <dbReference type="EMBL" id="AIG65076.1"/>
    </source>
</evidence>
<dbReference type="SUPFAM" id="SSF81660">
    <property type="entry name" value="Metal cation-transporting ATPase, ATP-binding domain N"/>
    <property type="match status" value="1"/>
</dbReference>
<feature type="transmembrane region" description="Helical" evidence="2">
    <location>
        <begin position="42"/>
        <end position="60"/>
    </location>
</feature>
<evidence type="ECO:0000259" key="3">
    <source>
        <dbReference type="Pfam" id="PF10277"/>
    </source>
</evidence>
<feature type="transmembrane region" description="Helical" evidence="2">
    <location>
        <begin position="501"/>
        <end position="521"/>
    </location>
</feature>
<name>A0ABM5QQD7_9LACO</name>
<feature type="transmembrane region" description="Helical" evidence="2">
    <location>
        <begin position="105"/>
        <end position="125"/>
    </location>
</feature>
<reference evidence="5" key="2">
    <citation type="submission" date="2014-04" db="EMBL/GenBank/DDBJ databases">
        <title>Complete genome of Weissella ceti strain WS08 isolated from diseased rainbow trout in Brazil.</title>
        <authorList>
            <person name="Figueiredo H.C.P."/>
            <person name="Leal C.A.G."/>
            <person name="Pereira F.L."/>
            <person name="Soares S.C."/>
            <person name="Dorella F.A."/>
            <person name="Carvalho A.F."/>
            <person name="Pereira U.P."/>
            <person name="Azevedo V.A.C."/>
        </authorList>
    </citation>
    <scope>NUCLEOTIDE SEQUENCE [LARGE SCALE GENOMIC DNA]</scope>
    <source>
        <strain evidence="5">WS08</strain>
    </source>
</reference>
<keyword evidence="5" id="KW-1185">Reference proteome</keyword>
<dbReference type="PANTHER" id="PTHR48085">
    <property type="entry name" value="CADMIUM/ZINC-TRANSPORTING ATPASE HMA2-RELATED"/>
    <property type="match status" value="1"/>
</dbReference>
<evidence type="ECO:0000256" key="1">
    <source>
        <dbReference type="ARBA" id="ARBA00006024"/>
    </source>
</evidence>
<protein>
    <submittedName>
        <fullName evidence="4">CopB_2 protein</fullName>
    </submittedName>
</protein>
<dbReference type="EMBL" id="CP007588">
    <property type="protein sequence ID" value="AIG65076.1"/>
    <property type="molecule type" value="Genomic_DNA"/>
</dbReference>
<keyword evidence="2" id="KW-0472">Membrane</keyword>
<feature type="transmembrane region" description="Helical" evidence="2">
    <location>
        <begin position="9"/>
        <end position="30"/>
    </location>
</feature>
<feature type="domain" description="CWH43-like N-terminal" evidence="3">
    <location>
        <begin position="49"/>
        <end position="166"/>
    </location>
</feature>
<dbReference type="Pfam" id="PF10277">
    <property type="entry name" value="Frag1"/>
    <property type="match status" value="1"/>
</dbReference>
<reference evidence="4 5" key="1">
    <citation type="journal article" date="2014" name="Genome Announc.">
        <title>Whole-Genome Sequence of Weissella ceti Strain WS08, Isolated from Diseased Rainbow Trout in Brazil.</title>
        <authorList>
            <person name="Figueiredo H.C."/>
            <person name="Leal G."/>
            <person name="Pereira F.L."/>
            <person name="Soares S.C."/>
            <person name="Dorella F.A."/>
            <person name="Carvalho A.F."/>
            <person name="Pereira U.P."/>
            <person name="Azevedo V.A."/>
        </authorList>
    </citation>
    <scope>NUCLEOTIDE SEQUENCE [LARGE SCALE GENOMIC DNA]</scope>
    <source>
        <strain evidence="4 5">WS08</strain>
    </source>
</reference>
<evidence type="ECO:0000313" key="5">
    <source>
        <dbReference type="Proteomes" id="UP000028491"/>
    </source>
</evidence>
<dbReference type="Gene3D" id="3.40.1110.10">
    <property type="entry name" value="Calcium-transporting ATPase, cytoplasmic domain N"/>
    <property type="match status" value="1"/>
</dbReference>
<proteinExistence type="inferred from homology"/>
<feature type="transmembrane region" description="Helical" evidence="2">
    <location>
        <begin position="72"/>
        <end position="93"/>
    </location>
</feature>
<organism evidence="4 5">
    <name type="scientific">Weissella tructae</name>
    <dbReference type="NCBI Taxonomy" id="887702"/>
    <lineage>
        <taxon>Bacteria</taxon>
        <taxon>Bacillati</taxon>
        <taxon>Bacillota</taxon>
        <taxon>Bacilli</taxon>
        <taxon>Lactobacillales</taxon>
        <taxon>Lactobacillaceae</taxon>
        <taxon>Weissella</taxon>
    </lineage>
</organism>
<dbReference type="Gene3D" id="3.40.50.1000">
    <property type="entry name" value="HAD superfamily/HAD-like"/>
    <property type="match status" value="1"/>
</dbReference>
<dbReference type="InterPro" id="IPR023299">
    <property type="entry name" value="ATPase_P-typ_cyto_dom_N"/>
</dbReference>
<comment type="similarity">
    <text evidence="1">Belongs to the cation transport ATPase (P-type) (TC 3.A.3) family. Type IB subfamily.</text>
</comment>
<feature type="transmembrane region" description="Helical" evidence="2">
    <location>
        <begin position="476"/>
        <end position="495"/>
    </location>
</feature>